<evidence type="ECO:0000259" key="8">
    <source>
        <dbReference type="PROSITE" id="PS50968"/>
    </source>
</evidence>
<evidence type="ECO:0000313" key="12">
    <source>
        <dbReference type="Proteomes" id="UP000717696"/>
    </source>
</evidence>
<dbReference type="PANTHER" id="PTHR18866">
    <property type="entry name" value="CARBOXYLASE:PYRUVATE/ACETYL-COA/PROPIONYL-COA CARBOXYLASE"/>
    <property type="match status" value="1"/>
</dbReference>
<feature type="domain" description="ATP-grasp" evidence="9">
    <location>
        <begin position="752"/>
        <end position="950"/>
    </location>
</feature>
<dbReference type="InterPro" id="IPR003833">
    <property type="entry name" value="CT_C_D"/>
</dbReference>
<dbReference type="PANTHER" id="PTHR18866:SF128">
    <property type="entry name" value="UREA AMIDOLYASE"/>
    <property type="match status" value="1"/>
</dbReference>
<proteinExistence type="predicted"/>
<evidence type="ECO:0000256" key="3">
    <source>
        <dbReference type="ARBA" id="ARBA00022741"/>
    </source>
</evidence>
<dbReference type="SUPFAM" id="SSF160467">
    <property type="entry name" value="PH0987 N-terminal domain-like"/>
    <property type="match status" value="1"/>
</dbReference>
<dbReference type="SUPFAM" id="SSF56059">
    <property type="entry name" value="Glutathione synthetase ATP-binding domain-like"/>
    <property type="match status" value="1"/>
</dbReference>
<dbReference type="GO" id="GO:0004847">
    <property type="term" value="F:urea carboxylase activity"/>
    <property type="evidence" value="ECO:0007669"/>
    <property type="project" value="TreeGrafter"/>
</dbReference>
<keyword evidence="5 7" id="KW-0067">ATP-binding</keyword>
<dbReference type="Pfam" id="PF01425">
    <property type="entry name" value="Amidase"/>
    <property type="match status" value="1"/>
</dbReference>
<keyword evidence="12" id="KW-1185">Reference proteome</keyword>
<dbReference type="EMBL" id="JAGMUU010000002">
    <property type="protein sequence ID" value="KAH7159661.1"/>
    <property type="molecule type" value="Genomic_DNA"/>
</dbReference>
<dbReference type="SUPFAM" id="SSF75304">
    <property type="entry name" value="Amidase signature (AS) enzymes"/>
    <property type="match status" value="1"/>
</dbReference>
<feature type="domain" description="Biotin carboxylation" evidence="10">
    <location>
        <begin position="633"/>
        <end position="1080"/>
    </location>
</feature>
<dbReference type="PROSITE" id="PS00866">
    <property type="entry name" value="CPSASE_1"/>
    <property type="match status" value="1"/>
</dbReference>
<dbReference type="Pfam" id="PF02785">
    <property type="entry name" value="Biotin_carb_C"/>
    <property type="match status" value="1"/>
</dbReference>
<dbReference type="InterPro" id="IPR050856">
    <property type="entry name" value="Biotin_carboxylase_complex"/>
</dbReference>
<evidence type="ECO:0000259" key="9">
    <source>
        <dbReference type="PROSITE" id="PS50975"/>
    </source>
</evidence>
<dbReference type="SUPFAM" id="SSF52440">
    <property type="entry name" value="PreATP-grasp domain"/>
    <property type="match status" value="1"/>
</dbReference>
<dbReference type="InterPro" id="IPR036928">
    <property type="entry name" value="AS_sf"/>
</dbReference>
<evidence type="ECO:0000256" key="1">
    <source>
        <dbReference type="ARBA" id="ARBA00001953"/>
    </source>
</evidence>
<keyword evidence="4" id="KW-0378">Hydrolase</keyword>
<accession>A0A9P9FD66</accession>
<keyword evidence="3 7" id="KW-0547">Nucleotide-binding</keyword>
<dbReference type="InterPro" id="IPR053844">
    <property type="entry name" value="AH_C"/>
</dbReference>
<name>A0A9P9FD66_9HYPO</name>
<dbReference type="SMART" id="SM00797">
    <property type="entry name" value="AHS2"/>
    <property type="match status" value="1"/>
</dbReference>
<dbReference type="SUPFAM" id="SSF51246">
    <property type="entry name" value="Rudiment single hybrid motif"/>
    <property type="match status" value="1"/>
</dbReference>
<evidence type="ECO:0000256" key="4">
    <source>
        <dbReference type="ARBA" id="ARBA00022801"/>
    </source>
</evidence>
<dbReference type="InterPro" id="IPR023631">
    <property type="entry name" value="Amidase_dom"/>
</dbReference>
<dbReference type="GO" id="GO:0005524">
    <property type="term" value="F:ATP binding"/>
    <property type="evidence" value="ECO:0007669"/>
    <property type="project" value="UniProtKB-UniRule"/>
</dbReference>
<dbReference type="Pfam" id="PF00289">
    <property type="entry name" value="Biotin_carb_N"/>
    <property type="match status" value="1"/>
</dbReference>
<keyword evidence="6" id="KW-0092">Biotin</keyword>
<dbReference type="GO" id="GO:0046872">
    <property type="term" value="F:metal ion binding"/>
    <property type="evidence" value="ECO:0007669"/>
    <property type="project" value="InterPro"/>
</dbReference>
<dbReference type="Gene3D" id="3.10.490.10">
    <property type="entry name" value="Gamma-glutamyl cyclotransferase-like"/>
    <property type="match status" value="1"/>
</dbReference>
<dbReference type="InterPro" id="IPR011053">
    <property type="entry name" value="Single_hybrid_motif"/>
</dbReference>
<dbReference type="Pfam" id="PF02682">
    <property type="entry name" value="CT_C_D"/>
    <property type="match status" value="1"/>
</dbReference>
<dbReference type="CDD" id="cd06850">
    <property type="entry name" value="biotinyl_domain"/>
    <property type="match status" value="1"/>
</dbReference>
<dbReference type="SUPFAM" id="SSF51230">
    <property type="entry name" value="Single hybrid motif"/>
    <property type="match status" value="1"/>
</dbReference>
<dbReference type="InterPro" id="IPR000089">
    <property type="entry name" value="Biotin_lipoyl"/>
</dbReference>
<dbReference type="InterPro" id="IPR005481">
    <property type="entry name" value="BC-like_N"/>
</dbReference>
<dbReference type="Gene3D" id="3.90.1300.10">
    <property type="entry name" value="Amidase signature (AS) domain"/>
    <property type="match status" value="1"/>
</dbReference>
<dbReference type="PROSITE" id="PS50979">
    <property type="entry name" value="BC"/>
    <property type="match status" value="1"/>
</dbReference>
<dbReference type="SMART" id="SM00878">
    <property type="entry name" value="Biotin_carb_C"/>
    <property type="match status" value="1"/>
</dbReference>
<dbReference type="Pfam" id="PF02786">
    <property type="entry name" value="CPSase_L_D2"/>
    <property type="match status" value="1"/>
</dbReference>
<dbReference type="InterPro" id="IPR016185">
    <property type="entry name" value="PreATP-grasp_dom_sf"/>
</dbReference>
<dbReference type="Gene3D" id="2.40.100.10">
    <property type="entry name" value="Cyclophilin-like"/>
    <property type="match status" value="2"/>
</dbReference>
<dbReference type="InterPro" id="IPR014084">
    <property type="entry name" value="Urea_COase"/>
</dbReference>
<dbReference type="Gene3D" id="3.30.1360.40">
    <property type="match status" value="1"/>
</dbReference>
<reference evidence="11" key="1">
    <citation type="journal article" date="2021" name="Nat. Commun.">
        <title>Genetic determinants of endophytism in the Arabidopsis root mycobiome.</title>
        <authorList>
            <person name="Mesny F."/>
            <person name="Miyauchi S."/>
            <person name="Thiergart T."/>
            <person name="Pickel B."/>
            <person name="Atanasova L."/>
            <person name="Karlsson M."/>
            <person name="Huettel B."/>
            <person name="Barry K.W."/>
            <person name="Haridas S."/>
            <person name="Chen C."/>
            <person name="Bauer D."/>
            <person name="Andreopoulos W."/>
            <person name="Pangilinan J."/>
            <person name="LaButti K."/>
            <person name="Riley R."/>
            <person name="Lipzen A."/>
            <person name="Clum A."/>
            <person name="Drula E."/>
            <person name="Henrissat B."/>
            <person name="Kohler A."/>
            <person name="Grigoriev I.V."/>
            <person name="Martin F.M."/>
            <person name="Hacquard S."/>
        </authorList>
    </citation>
    <scope>NUCLEOTIDE SEQUENCE</scope>
    <source>
        <strain evidence="11">MPI-CAGE-AT-0021</strain>
    </source>
</reference>
<dbReference type="InterPro" id="IPR011764">
    <property type="entry name" value="Biotin_carboxylation_dom"/>
</dbReference>
<evidence type="ECO:0000259" key="10">
    <source>
        <dbReference type="PROSITE" id="PS50979"/>
    </source>
</evidence>
<feature type="domain" description="Lipoyl-binding" evidence="8">
    <location>
        <begin position="1766"/>
        <end position="1845"/>
    </location>
</feature>
<dbReference type="Gene3D" id="1.20.58.1700">
    <property type="match status" value="1"/>
</dbReference>
<evidence type="ECO:0000256" key="6">
    <source>
        <dbReference type="ARBA" id="ARBA00023267"/>
    </source>
</evidence>
<dbReference type="Pfam" id="PF21986">
    <property type="entry name" value="AH_C"/>
    <property type="match status" value="1"/>
</dbReference>
<evidence type="ECO:0000256" key="5">
    <source>
        <dbReference type="ARBA" id="ARBA00022840"/>
    </source>
</evidence>
<dbReference type="InterPro" id="IPR005482">
    <property type="entry name" value="Biotin_COase_C"/>
</dbReference>
<evidence type="ECO:0000313" key="11">
    <source>
        <dbReference type="EMBL" id="KAH7159661.1"/>
    </source>
</evidence>
<comment type="caution">
    <text evidence="11">The sequence shown here is derived from an EMBL/GenBank/DDBJ whole genome shotgun (WGS) entry which is preliminary data.</text>
</comment>
<gene>
    <name evidence="11" type="ORF">B0J13DRAFT_616477</name>
</gene>
<dbReference type="Pfam" id="PF00364">
    <property type="entry name" value="Biotin_lipoyl"/>
    <property type="match status" value="1"/>
</dbReference>
<dbReference type="PROSITE" id="PS50975">
    <property type="entry name" value="ATP_GRASP"/>
    <property type="match status" value="1"/>
</dbReference>
<dbReference type="SMART" id="SM00796">
    <property type="entry name" value="AHS1"/>
    <property type="match status" value="1"/>
</dbReference>
<dbReference type="Pfam" id="PF02626">
    <property type="entry name" value="CT_A_B"/>
    <property type="match status" value="1"/>
</dbReference>
<dbReference type="NCBIfam" id="NF006043">
    <property type="entry name" value="PRK08186.1"/>
    <property type="match status" value="1"/>
</dbReference>
<protein>
    <recommendedName>
        <fullName evidence="13">Urea amidolyase</fullName>
    </recommendedName>
</protein>
<dbReference type="NCBIfam" id="TIGR02712">
    <property type="entry name" value="urea_carbox"/>
    <property type="match status" value="1"/>
</dbReference>
<dbReference type="Gene3D" id="2.40.50.100">
    <property type="match status" value="1"/>
</dbReference>
<dbReference type="InterPro" id="IPR005479">
    <property type="entry name" value="CPAse_ATP-bd"/>
</dbReference>
<dbReference type="PROSITE" id="PS00867">
    <property type="entry name" value="CPSASE_2"/>
    <property type="match status" value="1"/>
</dbReference>
<sequence>MTNLVDGPKATGPLTIEDWKTAQLSGDGLERLFSLVEAETSANSTTRAWISLATRQQIEDQWSWLQSLGDAAKSLPLYGVPFAAKDNIDCEGFVTTAGCPSFSSDPAPSDAPVVANMKAAGAIIVGKTNLDQFATGLVGTRSPYGAVPNSFDAARVSGGSSSGSGVVVARGAVPFSFGTDTAGSGRVPAGFNNIIGLKPTRGALSARGVVPACRTLDCVSIFALTVADAETVLSVAESFDVKDSYSRSRPDAISLLVPSGFGTRTLTTAPSLAICSEPSWFGRDDHYQAYDKAVEKAKTLGWNLVPVDFDMLFQLAELLYSGPWVAERYEAIRAFIESVPEDAMDPVVRRIVIRAQTLSAADVFAGEYLRQDLTRQIQLAFKDFDGILVPTTPTFPTMEQLEQKPVEENSYLGTYTNFVNFLDWSALSIPAGFRSDGLPFGITLISDKWQEPQLLRWAEQWFSDEVRPLGATGVERHETPMVESPPTPPGYVPVAVVGAHLTGFPLNKDLVSRGAELLDTTTTSKNYRLFALNSKSGPKKPGLQRVSDENGAEIEVEVWNLPQYALASFMSTIPSPLGIGSLELRDSTWVHGFVCEPLGLVDATDITTFGGWRAYNDHLQSTKSKENDSHKGAISTVLVANRGEIAVRIIKTIHKMGLQAIAIYSDTDAEASHVIDADVALRLKGSSVSETYLNIAQIIALAKTASVDAIIPGYGFLAENADFAIAVEEAGVKWVGPTPKQMSDLGLKHLARAIAAEAGVPTVPGSEGLLLSLEDALKESERIGFPLMLKSTAGGGGIGLSHCDDVESLKSTFGSVQRQASANFGNGGVFLERFVQRARHIEIQILGDGTGCVIAAGERDCSLQRRHQKVVEESPAVIVPQSVREEMKAAAVRLAASVKYRNVGTVEFIYDIDTHEFYFLEVNTRLQVEHPVTESVTGLDLVECMLNIADGKAEHLFGPSAHPLTIRGASIEVRLYAESPLRSFRPCAGRITELDFPSDLRVDTWIKVGTEITTAYDPLVAKLIASGADRKEALKNLAKGLAATRLEGVETNLDYLRQIVSSSLFESGDYTTKSLDTFQVVSPSFEVLQPGALTTVQDYPGRIGYWSVGVPPAGPMDSFSFRLANRLVNNALDVAGLECTLQGPSLRFHCDTIIAVTGGDVPITVDDEPVAANRAIPIRSGQVLAIGTVDHGYRVYLAVKGGIQVPVIMGSRATFELGKFGGFRGRKLQARDILDIQYCDSANSSDGIILTAPPIPIRRQRKAQWTIRVVPGPHGEPDFFTSESFGSLFSSVWKVHHNSNRLGVRLTGPQPEWARQTGGEAGLHPSNIHDSPYSVGSVSFTGDEAVVLACDGPSLGGFVVFCVIVSADMWKMGQVRPGDTIQFSVVSVEDALKYEAQLDQAIENLAALPTPDPVSEDEASLDKALADNPIVIGRIDQDGQRILVRQAGDRAMLLEFGEAMAFDLRQSFGIYAFCEQHNKNPIPDVEEMTPGVFSLHIVYECGLSPETMMARFVAHVGSYSLPAEVPSRLFHLPLAFNDAVNRAAVERYSATIRSEAPWLPSNVEFLAKLNGLEDISSLLHDATFLVLGLGDVFMGSPCAIPLDPRHRLFGTKYNPSRSFTPRGAVGIGGQYMCIYATDSPGGYQLVGRTVDVWDSRQVGKRQHKNTGRVGSLIKSDDNPWMFRQFDRITFYHVNESELDSKPRDELVRFSEGTLDLVQYEAWLEDNKDDIVATADRQAKAIASAPFVEDLCRPYQPIVKANDTVPSITFGGSDVKGERVTAAMPGRCYKVIVKKGDAVKKGDILLCLESSKMEVEIPSPTSGRCTAVLVEAGGLVEVNDDLVVIEE</sequence>
<evidence type="ECO:0000256" key="2">
    <source>
        <dbReference type="ARBA" id="ARBA00022598"/>
    </source>
</evidence>
<dbReference type="InterPro" id="IPR003778">
    <property type="entry name" value="CT_A_B"/>
</dbReference>
<dbReference type="PROSITE" id="PS50968">
    <property type="entry name" value="BIOTINYL_LIPOYL"/>
    <property type="match status" value="1"/>
</dbReference>
<organism evidence="11 12">
    <name type="scientific">Dactylonectria estremocensis</name>
    <dbReference type="NCBI Taxonomy" id="1079267"/>
    <lineage>
        <taxon>Eukaryota</taxon>
        <taxon>Fungi</taxon>
        <taxon>Dikarya</taxon>
        <taxon>Ascomycota</taxon>
        <taxon>Pezizomycotina</taxon>
        <taxon>Sordariomycetes</taxon>
        <taxon>Hypocreomycetidae</taxon>
        <taxon>Hypocreales</taxon>
        <taxon>Nectriaceae</taxon>
        <taxon>Dactylonectria</taxon>
    </lineage>
</organism>
<dbReference type="SUPFAM" id="SSF50891">
    <property type="entry name" value="Cyclophilin-like"/>
    <property type="match status" value="2"/>
</dbReference>
<keyword evidence="2" id="KW-0436">Ligase</keyword>
<dbReference type="NCBIfam" id="TIGR00724">
    <property type="entry name" value="urea_amlyse_rel"/>
    <property type="match status" value="1"/>
</dbReference>
<dbReference type="GO" id="GO:0016787">
    <property type="term" value="F:hydrolase activity"/>
    <property type="evidence" value="ECO:0007669"/>
    <property type="project" value="UniProtKB-KW"/>
</dbReference>
<dbReference type="OrthoDB" id="167809at2759"/>
<dbReference type="Gene3D" id="3.30.470.20">
    <property type="entry name" value="ATP-grasp fold, B domain"/>
    <property type="match status" value="1"/>
</dbReference>
<dbReference type="InterPro" id="IPR011761">
    <property type="entry name" value="ATP-grasp"/>
</dbReference>
<dbReference type="Proteomes" id="UP000717696">
    <property type="component" value="Unassembled WGS sequence"/>
</dbReference>
<dbReference type="InterPro" id="IPR011054">
    <property type="entry name" value="Rudment_hybrid_motif"/>
</dbReference>
<evidence type="ECO:0008006" key="13">
    <source>
        <dbReference type="Google" id="ProtNLM"/>
    </source>
</evidence>
<dbReference type="NCBIfam" id="TIGR02713">
    <property type="entry name" value="allophanate_hyd"/>
    <property type="match status" value="1"/>
</dbReference>
<evidence type="ECO:0000256" key="7">
    <source>
        <dbReference type="PROSITE-ProRule" id="PRU00409"/>
    </source>
</evidence>
<dbReference type="InterPro" id="IPR029000">
    <property type="entry name" value="Cyclophilin-like_dom_sf"/>
</dbReference>
<dbReference type="InterPro" id="IPR014085">
    <property type="entry name" value="Allophanate_hydrolase"/>
</dbReference>
<comment type="cofactor">
    <cofactor evidence="1">
        <name>biotin</name>
        <dbReference type="ChEBI" id="CHEBI:57586"/>
    </cofactor>
</comment>